<evidence type="ECO:0000313" key="2">
    <source>
        <dbReference type="Proteomes" id="UP000237271"/>
    </source>
</evidence>
<reference evidence="1 2" key="1">
    <citation type="journal article" date="2017" name="Genome Biol. Evol.">
        <title>Phytophthora megakarya and P. palmivora, closely related causal agents of cacao black pod rot, underwent increases in genome sizes and gene numbers by different mechanisms.</title>
        <authorList>
            <person name="Ali S.S."/>
            <person name="Shao J."/>
            <person name="Lary D.J."/>
            <person name="Kronmiller B."/>
            <person name="Shen D."/>
            <person name="Strem M.D."/>
            <person name="Amoako-Attah I."/>
            <person name="Akrofi A.Y."/>
            <person name="Begoude B.A."/>
            <person name="Ten Hoopen G.M."/>
            <person name="Coulibaly K."/>
            <person name="Kebe B.I."/>
            <person name="Melnick R.L."/>
            <person name="Guiltinan M.J."/>
            <person name="Tyler B.M."/>
            <person name="Meinhardt L.W."/>
            <person name="Bailey B.A."/>
        </authorList>
    </citation>
    <scope>NUCLEOTIDE SEQUENCE [LARGE SCALE GENOMIC DNA]</scope>
    <source>
        <strain evidence="2">sbr112.9</strain>
    </source>
</reference>
<feature type="non-terminal residue" evidence="1">
    <location>
        <position position="1"/>
    </location>
</feature>
<proteinExistence type="predicted"/>
<dbReference type="OrthoDB" id="128746at2759"/>
<organism evidence="1 2">
    <name type="scientific">Phytophthora palmivora</name>
    <dbReference type="NCBI Taxonomy" id="4796"/>
    <lineage>
        <taxon>Eukaryota</taxon>
        <taxon>Sar</taxon>
        <taxon>Stramenopiles</taxon>
        <taxon>Oomycota</taxon>
        <taxon>Peronosporomycetes</taxon>
        <taxon>Peronosporales</taxon>
        <taxon>Peronosporaceae</taxon>
        <taxon>Phytophthora</taxon>
    </lineage>
</organism>
<name>A0A2P4YA26_9STRA</name>
<sequence>ALAKPTRASVQFQFQSSFQFQFQFQCPHASTVCPLSSLVRPALPLRTPSSSHTLFGHLNALATMIYQTHCASVRGSVGATMDEAAMQHADSMQQMFASLAARCASSNLHCGKRRRIRRR</sequence>
<dbReference type="Proteomes" id="UP000237271">
    <property type="component" value="Unassembled WGS sequence"/>
</dbReference>
<evidence type="ECO:0000313" key="1">
    <source>
        <dbReference type="EMBL" id="POM74658.1"/>
    </source>
</evidence>
<keyword evidence="2" id="KW-1185">Reference proteome</keyword>
<comment type="caution">
    <text evidence="1">The sequence shown here is derived from an EMBL/GenBank/DDBJ whole genome shotgun (WGS) entry which is preliminary data.</text>
</comment>
<dbReference type="AlphaFoldDB" id="A0A2P4YA26"/>
<dbReference type="EMBL" id="NCKW01004639">
    <property type="protein sequence ID" value="POM74658.1"/>
    <property type="molecule type" value="Genomic_DNA"/>
</dbReference>
<protein>
    <submittedName>
        <fullName evidence="1">Uncharacterized protein</fullName>
    </submittedName>
</protein>
<gene>
    <name evidence="1" type="ORF">PHPALM_8351</name>
</gene>
<accession>A0A2P4YA26</accession>